<dbReference type="InParanoid" id="A7ERV6"/>
<evidence type="ECO:0000313" key="2">
    <source>
        <dbReference type="EMBL" id="EDN92198.1"/>
    </source>
</evidence>
<dbReference type="GeneID" id="5487472"/>
<feature type="region of interest" description="Disordered" evidence="1">
    <location>
        <begin position="110"/>
        <end position="149"/>
    </location>
</feature>
<keyword evidence="3" id="KW-1185">Reference proteome</keyword>
<protein>
    <submittedName>
        <fullName evidence="2">Uncharacterized protein</fullName>
    </submittedName>
</protein>
<dbReference type="AlphaFoldDB" id="A7ERV6"/>
<dbReference type="Proteomes" id="UP000001312">
    <property type="component" value="Unassembled WGS sequence"/>
</dbReference>
<dbReference type="KEGG" id="ssl:SS1G_08061"/>
<sequence length="248" mass="28156">MADESSLCCTLFTLRDHGTVFMPPCQNCSFTPRSDNVLDLLKEIQSLSQAKRFRVFISSGGAVLSSVWKTIDKRCQGTFTDDFTTQKNVYKDDMVCDKWNNFNPVVKQKKPAKHQNTLHSKEHNSESLPPYTKGCQSAGMKRKDKSYADRQNPQVQFAEPCSEVLNALEESYLEKQLAAFMCWILEIDSHLEKACEQVFSDLGGAVSCGDMTEFNEIKSRCMAEIYYKPKVDQQQRLLGNWKLGSNSS</sequence>
<dbReference type="RefSeq" id="XP_001591434.1">
    <property type="nucleotide sequence ID" value="XM_001591384.1"/>
</dbReference>
<gene>
    <name evidence="2" type="ORF">SS1G_08061</name>
</gene>
<dbReference type="EMBL" id="CH476630">
    <property type="protein sequence ID" value="EDN92198.1"/>
    <property type="molecule type" value="Genomic_DNA"/>
</dbReference>
<proteinExistence type="predicted"/>
<accession>A7ERV6</accession>
<organism evidence="2 3">
    <name type="scientific">Sclerotinia sclerotiorum (strain ATCC 18683 / 1980 / Ss-1)</name>
    <name type="common">White mold</name>
    <name type="synonym">Whetzelinia sclerotiorum</name>
    <dbReference type="NCBI Taxonomy" id="665079"/>
    <lineage>
        <taxon>Eukaryota</taxon>
        <taxon>Fungi</taxon>
        <taxon>Dikarya</taxon>
        <taxon>Ascomycota</taxon>
        <taxon>Pezizomycotina</taxon>
        <taxon>Leotiomycetes</taxon>
        <taxon>Helotiales</taxon>
        <taxon>Sclerotiniaceae</taxon>
        <taxon>Sclerotinia</taxon>
    </lineage>
</organism>
<reference evidence="3" key="1">
    <citation type="journal article" date="2011" name="PLoS Genet.">
        <title>Genomic analysis of the necrotrophic fungal pathogens Sclerotinia sclerotiorum and Botrytis cinerea.</title>
        <authorList>
            <person name="Amselem J."/>
            <person name="Cuomo C.A."/>
            <person name="van Kan J.A."/>
            <person name="Viaud M."/>
            <person name="Benito E.P."/>
            <person name="Couloux A."/>
            <person name="Coutinho P.M."/>
            <person name="de Vries R.P."/>
            <person name="Dyer P.S."/>
            <person name="Fillinger S."/>
            <person name="Fournier E."/>
            <person name="Gout L."/>
            <person name="Hahn M."/>
            <person name="Kohn L."/>
            <person name="Lapalu N."/>
            <person name="Plummer K.M."/>
            <person name="Pradier J.M."/>
            <person name="Quevillon E."/>
            <person name="Sharon A."/>
            <person name="Simon A."/>
            <person name="ten Have A."/>
            <person name="Tudzynski B."/>
            <person name="Tudzynski P."/>
            <person name="Wincker P."/>
            <person name="Andrew M."/>
            <person name="Anthouard V."/>
            <person name="Beever R.E."/>
            <person name="Beffa R."/>
            <person name="Benoit I."/>
            <person name="Bouzid O."/>
            <person name="Brault B."/>
            <person name="Chen Z."/>
            <person name="Choquer M."/>
            <person name="Collemare J."/>
            <person name="Cotton P."/>
            <person name="Danchin E.G."/>
            <person name="Da Silva C."/>
            <person name="Gautier A."/>
            <person name="Giraud C."/>
            <person name="Giraud T."/>
            <person name="Gonzalez C."/>
            <person name="Grossetete S."/>
            <person name="Guldener U."/>
            <person name="Henrissat B."/>
            <person name="Howlett B.J."/>
            <person name="Kodira C."/>
            <person name="Kretschmer M."/>
            <person name="Lappartient A."/>
            <person name="Leroch M."/>
            <person name="Levis C."/>
            <person name="Mauceli E."/>
            <person name="Neuveglise C."/>
            <person name="Oeser B."/>
            <person name="Pearson M."/>
            <person name="Poulain J."/>
            <person name="Poussereau N."/>
            <person name="Quesneville H."/>
            <person name="Rascle C."/>
            <person name="Schumacher J."/>
            <person name="Segurens B."/>
            <person name="Sexton A."/>
            <person name="Silva E."/>
            <person name="Sirven C."/>
            <person name="Soanes D.M."/>
            <person name="Talbot N.J."/>
            <person name="Templeton M."/>
            <person name="Yandava C."/>
            <person name="Yarden O."/>
            <person name="Zeng Q."/>
            <person name="Rollins J.A."/>
            <person name="Lebrun M.H."/>
            <person name="Dickman M."/>
        </authorList>
    </citation>
    <scope>NUCLEOTIDE SEQUENCE [LARGE SCALE GENOMIC DNA]</scope>
    <source>
        <strain evidence="3">ATCC 18683 / 1980 / Ss-1</strain>
    </source>
</reference>
<evidence type="ECO:0000313" key="3">
    <source>
        <dbReference type="Proteomes" id="UP000001312"/>
    </source>
</evidence>
<name>A7ERV6_SCLS1</name>
<evidence type="ECO:0000256" key="1">
    <source>
        <dbReference type="SAM" id="MobiDB-lite"/>
    </source>
</evidence>